<reference evidence="2" key="2">
    <citation type="journal article" date="2015" name="Data Brief">
        <title>Shoot transcriptome of the giant reed, Arundo donax.</title>
        <authorList>
            <person name="Barrero R.A."/>
            <person name="Guerrero F.D."/>
            <person name="Moolhuijzen P."/>
            <person name="Goolsby J.A."/>
            <person name="Tidwell J."/>
            <person name="Bellgard S.E."/>
            <person name="Bellgard M.I."/>
        </authorList>
    </citation>
    <scope>NUCLEOTIDE SEQUENCE</scope>
    <source>
        <tissue evidence="2">Shoot tissue taken approximately 20 cm above the soil surface</tissue>
    </source>
</reference>
<sequence length="89" mass="9888">MWYSSFTNSDEPSNFLDAPSPATSSPVPLLLGHGRHATASGGATRRTAKRTPRCCIAARIWRCGRAKWGWFMVGSWLGMLYRKKGGKWS</sequence>
<accession>A0A0A9FY40</accession>
<proteinExistence type="predicted"/>
<feature type="compositionally biased region" description="Polar residues" evidence="1">
    <location>
        <begin position="1"/>
        <end position="12"/>
    </location>
</feature>
<organism evidence="2">
    <name type="scientific">Arundo donax</name>
    <name type="common">Giant reed</name>
    <name type="synonym">Donax arundinaceus</name>
    <dbReference type="NCBI Taxonomy" id="35708"/>
    <lineage>
        <taxon>Eukaryota</taxon>
        <taxon>Viridiplantae</taxon>
        <taxon>Streptophyta</taxon>
        <taxon>Embryophyta</taxon>
        <taxon>Tracheophyta</taxon>
        <taxon>Spermatophyta</taxon>
        <taxon>Magnoliopsida</taxon>
        <taxon>Liliopsida</taxon>
        <taxon>Poales</taxon>
        <taxon>Poaceae</taxon>
        <taxon>PACMAD clade</taxon>
        <taxon>Arundinoideae</taxon>
        <taxon>Arundineae</taxon>
        <taxon>Arundo</taxon>
    </lineage>
</organism>
<evidence type="ECO:0000256" key="1">
    <source>
        <dbReference type="SAM" id="MobiDB-lite"/>
    </source>
</evidence>
<name>A0A0A9FY40_ARUDO</name>
<reference evidence="2" key="1">
    <citation type="submission" date="2014-09" db="EMBL/GenBank/DDBJ databases">
        <authorList>
            <person name="Magalhaes I.L.F."/>
            <person name="Oliveira U."/>
            <person name="Santos F.R."/>
            <person name="Vidigal T.H.D.A."/>
            <person name="Brescovit A.D."/>
            <person name="Santos A.J."/>
        </authorList>
    </citation>
    <scope>NUCLEOTIDE SEQUENCE</scope>
    <source>
        <tissue evidence="2">Shoot tissue taken approximately 20 cm above the soil surface</tissue>
    </source>
</reference>
<evidence type="ECO:0000313" key="2">
    <source>
        <dbReference type="EMBL" id="JAE17765.1"/>
    </source>
</evidence>
<dbReference type="AlphaFoldDB" id="A0A0A9FY40"/>
<feature type="region of interest" description="Disordered" evidence="1">
    <location>
        <begin position="1"/>
        <end position="26"/>
    </location>
</feature>
<protein>
    <submittedName>
        <fullName evidence="2">Uncharacterized protein</fullName>
    </submittedName>
</protein>
<dbReference type="EMBL" id="GBRH01180131">
    <property type="protein sequence ID" value="JAE17765.1"/>
    <property type="molecule type" value="Transcribed_RNA"/>
</dbReference>